<gene>
    <name evidence="1" type="ORF">BIS47_178</name>
</gene>
<dbReference type="RefSeq" id="YP_009832685.1">
    <property type="nucleotide sequence ID" value="NC_048656.1"/>
</dbReference>
<sequence length="38" mass="4107">MLGPLKNGCDDQTLLCGTHHCLGGLARWWGIVIIVVSE</sequence>
<accession>A0A1V0E709</accession>
<keyword evidence="2" id="KW-1185">Reference proteome</keyword>
<protein>
    <submittedName>
        <fullName evidence="1">Uncharacterized protein</fullName>
    </submittedName>
</protein>
<dbReference type="GeneID" id="55632671"/>
<organism evidence="1 2">
    <name type="scientific">Klebsiella phage vB_KpnM_BIS47</name>
    <dbReference type="NCBI Taxonomy" id="1907784"/>
    <lineage>
        <taxon>Viruses</taxon>
        <taxon>Duplodnaviria</taxon>
        <taxon>Heunggongvirae</taxon>
        <taxon>Uroviricota</taxon>
        <taxon>Caudoviricetes</taxon>
        <taxon>Vequintavirinae</taxon>
        <taxon>Mydovirus</taxon>
        <taxon>Mydovirus BIS47</taxon>
    </lineage>
</organism>
<reference evidence="1 2" key="1">
    <citation type="submission" date="2017-02" db="EMBL/GenBank/DDBJ databases">
        <title>Genome sequencing and assembly of Klebsiella pneumoniae phages.</title>
        <authorList>
            <person name="Labudda L."/>
            <person name="Strapagiel D."/>
            <person name="Karczewska-Golec J."/>
            <person name="Golec P."/>
        </authorList>
    </citation>
    <scope>NUCLEOTIDE SEQUENCE [LARGE SCALE GENOMIC DNA]</scope>
</reference>
<evidence type="ECO:0000313" key="1">
    <source>
        <dbReference type="EMBL" id="ARB12682.1"/>
    </source>
</evidence>
<evidence type="ECO:0000313" key="2">
    <source>
        <dbReference type="Proteomes" id="UP000221691"/>
    </source>
</evidence>
<proteinExistence type="predicted"/>
<dbReference type="EMBL" id="KY652726">
    <property type="protein sequence ID" value="ARB12682.1"/>
    <property type="molecule type" value="Genomic_DNA"/>
</dbReference>
<dbReference type="Proteomes" id="UP000221691">
    <property type="component" value="Segment"/>
</dbReference>
<name>A0A1V0E709_9CAUD</name>
<dbReference type="KEGG" id="vg:55632671"/>